<dbReference type="KEGG" id="ocu:100311089"/>
<gene>
    <name evidence="15" type="primary">ORYCUNV1R1622</name>
</gene>
<evidence type="ECO:0000256" key="9">
    <source>
        <dbReference type="ARBA" id="ARBA00023136"/>
    </source>
</evidence>
<dbReference type="GO" id="GO:0019236">
    <property type="term" value="P:response to pheromone"/>
    <property type="evidence" value="ECO:0007669"/>
    <property type="project" value="UniProtKB-KW"/>
</dbReference>
<proteinExistence type="inferred from homology"/>
<organism evidence="15 16">
    <name type="scientific">Oryctolagus cuniculus</name>
    <name type="common">Rabbit</name>
    <dbReference type="NCBI Taxonomy" id="9986"/>
    <lineage>
        <taxon>Eukaryota</taxon>
        <taxon>Metazoa</taxon>
        <taxon>Chordata</taxon>
        <taxon>Craniata</taxon>
        <taxon>Vertebrata</taxon>
        <taxon>Euteleostomi</taxon>
        <taxon>Mammalia</taxon>
        <taxon>Eutheria</taxon>
        <taxon>Euarchontoglires</taxon>
        <taxon>Glires</taxon>
        <taxon>Lagomorpha</taxon>
        <taxon>Leporidae</taxon>
        <taxon>Oryctolagus</taxon>
    </lineage>
</organism>
<feature type="transmembrane region" description="Helical" evidence="13">
    <location>
        <begin position="239"/>
        <end position="260"/>
    </location>
</feature>
<dbReference type="InterPro" id="IPR004072">
    <property type="entry name" value="Vmron_rcpt_1"/>
</dbReference>
<evidence type="ECO:0000256" key="11">
    <source>
        <dbReference type="ARBA" id="ARBA00023180"/>
    </source>
</evidence>
<dbReference type="Pfam" id="PF03402">
    <property type="entry name" value="V1R"/>
    <property type="match status" value="1"/>
</dbReference>
<reference evidence="15 16" key="1">
    <citation type="journal article" date="2011" name="Nature">
        <title>A high-resolution map of human evolutionary constraint using 29 mammals.</title>
        <authorList>
            <person name="Lindblad-Toh K."/>
            <person name="Garber M."/>
            <person name="Zuk O."/>
            <person name="Lin M.F."/>
            <person name="Parker B.J."/>
            <person name="Washietl S."/>
            <person name="Kheradpour P."/>
            <person name="Ernst J."/>
            <person name="Jordan G."/>
            <person name="Mauceli E."/>
            <person name="Ward L.D."/>
            <person name="Lowe C.B."/>
            <person name="Holloway A.K."/>
            <person name="Clamp M."/>
            <person name="Gnerre S."/>
            <person name="Alfoldi J."/>
            <person name="Beal K."/>
            <person name="Chang J."/>
            <person name="Clawson H."/>
            <person name="Cuff J."/>
            <person name="Di Palma F."/>
            <person name="Fitzgerald S."/>
            <person name="Flicek P."/>
            <person name="Guttman M."/>
            <person name="Hubisz M.J."/>
            <person name="Jaffe D.B."/>
            <person name="Jungreis I."/>
            <person name="Kent W.J."/>
            <person name="Kostka D."/>
            <person name="Lara M."/>
            <person name="Martins A.L."/>
            <person name="Massingham T."/>
            <person name="Moltke I."/>
            <person name="Raney B.J."/>
            <person name="Rasmussen M.D."/>
            <person name="Robinson J."/>
            <person name="Stark A."/>
            <person name="Vilella A.J."/>
            <person name="Wen J."/>
            <person name="Xie X."/>
            <person name="Zody M.C."/>
            <person name="Baldwin J."/>
            <person name="Bloom T."/>
            <person name="Chin C.W."/>
            <person name="Heiman D."/>
            <person name="Nicol R."/>
            <person name="Nusbaum C."/>
            <person name="Young S."/>
            <person name="Wilkinson J."/>
            <person name="Worley K.C."/>
            <person name="Kovar C.L."/>
            <person name="Muzny D.M."/>
            <person name="Gibbs R.A."/>
            <person name="Cree A."/>
            <person name="Dihn H.H."/>
            <person name="Fowler G."/>
            <person name="Jhangiani S."/>
            <person name="Joshi V."/>
            <person name="Lee S."/>
            <person name="Lewis L.R."/>
            <person name="Nazareth L.V."/>
            <person name="Okwuonu G."/>
            <person name="Santibanez J."/>
            <person name="Warren W.C."/>
            <person name="Mardis E.R."/>
            <person name="Weinstock G.M."/>
            <person name="Wilson R.K."/>
            <person name="Delehaunty K."/>
            <person name="Dooling D."/>
            <person name="Fronik C."/>
            <person name="Fulton L."/>
            <person name="Fulton B."/>
            <person name="Graves T."/>
            <person name="Minx P."/>
            <person name="Sodergren E."/>
            <person name="Birney E."/>
            <person name="Margulies E.H."/>
            <person name="Herrero J."/>
            <person name="Green E.D."/>
            <person name="Haussler D."/>
            <person name="Siepel A."/>
            <person name="Goldman N."/>
            <person name="Pollard K.S."/>
            <person name="Pedersen J.S."/>
            <person name="Lander E.S."/>
            <person name="Kellis M."/>
        </authorList>
    </citation>
    <scope>NUCLEOTIDE SEQUENCE [LARGE SCALE GENOMIC DNA]</scope>
    <source>
        <strain evidence="16">Thorbecke</strain>
    </source>
</reference>
<evidence type="ECO:0000256" key="13">
    <source>
        <dbReference type="RuleBase" id="RU364061"/>
    </source>
</evidence>
<evidence type="ECO:0000256" key="5">
    <source>
        <dbReference type="ARBA" id="ARBA00022507"/>
    </source>
</evidence>
<dbReference type="CTD" id="100311089"/>
<evidence type="ECO:0000256" key="8">
    <source>
        <dbReference type="ARBA" id="ARBA00023040"/>
    </source>
</evidence>
<dbReference type="GO" id="GO:0007606">
    <property type="term" value="P:sensory perception of chemical stimulus"/>
    <property type="evidence" value="ECO:0007669"/>
    <property type="project" value="UniProtKB-ARBA"/>
</dbReference>
<evidence type="ECO:0000256" key="7">
    <source>
        <dbReference type="ARBA" id="ARBA00022989"/>
    </source>
</evidence>
<dbReference type="RefSeq" id="NP_001160781.1">
    <property type="nucleotide sequence ID" value="NM_001167309.1"/>
</dbReference>
<dbReference type="PaxDb" id="9986-ENSOCUP00000001784"/>
<dbReference type="PANTHER" id="PTHR24062">
    <property type="entry name" value="VOMERONASAL TYPE-1 RECEPTOR"/>
    <property type="match status" value="1"/>
</dbReference>
<evidence type="ECO:0000259" key="14">
    <source>
        <dbReference type="PROSITE" id="PS50262"/>
    </source>
</evidence>
<keyword evidence="5 13" id="KW-0589">Pheromone response</keyword>
<comment type="function">
    <text evidence="1">Putative pheromone receptor.</text>
</comment>
<feature type="transmembrane region" description="Helical" evidence="13">
    <location>
        <begin position="20"/>
        <end position="37"/>
    </location>
</feature>
<dbReference type="GO" id="GO:0016503">
    <property type="term" value="F:pheromone receptor activity"/>
    <property type="evidence" value="ECO:0007669"/>
    <property type="project" value="InterPro"/>
</dbReference>
<protein>
    <recommendedName>
        <fullName evidence="13">Vomeronasal type-1 receptor</fullName>
    </recommendedName>
</protein>
<keyword evidence="8 13" id="KW-0297">G-protein coupled receptor</keyword>
<evidence type="ECO:0000256" key="6">
    <source>
        <dbReference type="ARBA" id="ARBA00022692"/>
    </source>
</evidence>
<dbReference type="PROSITE" id="PS50262">
    <property type="entry name" value="G_PROTEIN_RECEP_F1_2"/>
    <property type="match status" value="1"/>
</dbReference>
<dbReference type="Ensembl" id="ENSOCUT00000039575.1">
    <property type="protein sequence ID" value="ENSOCUP00000040988.1"/>
    <property type="gene ID" value="ENSOCUG00000034100.1"/>
</dbReference>
<comment type="similarity">
    <text evidence="3 13">Belongs to the G-protein coupled receptor 1 family.</text>
</comment>
<reference evidence="15" key="2">
    <citation type="submission" date="2025-08" db="UniProtKB">
        <authorList>
            <consortium name="Ensembl"/>
        </authorList>
    </citation>
    <scope>IDENTIFICATION</scope>
    <source>
        <strain evidence="15">Thorbecke</strain>
    </source>
</reference>
<evidence type="ECO:0000313" key="16">
    <source>
        <dbReference type="Proteomes" id="UP000001811"/>
    </source>
</evidence>
<keyword evidence="16" id="KW-1185">Reference proteome</keyword>
<dbReference type="InParanoid" id="A0A5F9D532"/>
<sequence>MIYIYTLLIEPHLKKPIDSLFMHLTVVNIVTIVFQSIPDIMSSFGIKGFLDNTGCQTFLYTNRVTRGLSICTTPLLSAFQAITISPSHSKWAWLKSKLSTWIFPSFLFFWIINMLIYIHIIETIRAKLNFTMFGQGYVNAYCQSRKPKALDSRSFISILVIHDAVFLALMIWSSLYMVWILYRHRRRAQHIHTSSLSSKTSPENKATHTILWMVFCFVFFYLSNNCLTFYGIYASEKNARLEGIGGILSSCYPTFCPFFLMKHNKIILKLTSFLSNMRMTFCP</sequence>
<dbReference type="Proteomes" id="UP000001811">
    <property type="component" value="Unplaced"/>
</dbReference>
<dbReference type="OrthoDB" id="9606139at2759"/>
<evidence type="ECO:0000256" key="12">
    <source>
        <dbReference type="ARBA" id="ARBA00023224"/>
    </source>
</evidence>
<dbReference type="Gene3D" id="1.20.1070.10">
    <property type="entry name" value="Rhodopsin 7-helix transmembrane proteins"/>
    <property type="match status" value="1"/>
</dbReference>
<feature type="transmembrane region" description="Helical" evidence="13">
    <location>
        <begin position="155"/>
        <end position="182"/>
    </location>
</feature>
<name>A0A5F9D532_RABIT</name>
<evidence type="ECO:0000256" key="3">
    <source>
        <dbReference type="ARBA" id="ARBA00010663"/>
    </source>
</evidence>
<evidence type="ECO:0000313" key="15">
    <source>
        <dbReference type="Ensembl" id="ENSOCUP00000040988.1"/>
    </source>
</evidence>
<dbReference type="GO" id="GO:0005886">
    <property type="term" value="C:plasma membrane"/>
    <property type="evidence" value="ECO:0007669"/>
    <property type="project" value="UniProtKB-SubCell"/>
</dbReference>
<keyword evidence="6 13" id="KW-0812">Transmembrane</keyword>
<dbReference type="PRINTS" id="PR01534">
    <property type="entry name" value="VOMERONASL1R"/>
</dbReference>
<keyword evidence="12 13" id="KW-0807">Transducer</keyword>
<dbReference type="SUPFAM" id="SSF81321">
    <property type="entry name" value="Family A G protein-coupled receptor-like"/>
    <property type="match status" value="1"/>
</dbReference>
<dbReference type="FunFam" id="1.20.1070.10:FF:000033">
    <property type="entry name" value="Vomeronasal type-1 receptor"/>
    <property type="match status" value="1"/>
</dbReference>
<keyword evidence="9 13" id="KW-0472">Membrane</keyword>
<dbReference type="GeneTree" id="ENSGT00960000186612"/>
<keyword evidence="10 13" id="KW-0675">Receptor</keyword>
<dbReference type="InterPro" id="IPR017452">
    <property type="entry name" value="GPCR_Rhodpsn_7TM"/>
</dbReference>
<dbReference type="AlphaFoldDB" id="A0A5F9D532"/>
<dbReference type="GeneID" id="100311089"/>
<keyword evidence="11" id="KW-0325">Glycoprotein</keyword>
<evidence type="ECO:0000256" key="10">
    <source>
        <dbReference type="ARBA" id="ARBA00023170"/>
    </source>
</evidence>
<accession>A0A5F9D532</accession>
<evidence type="ECO:0000256" key="4">
    <source>
        <dbReference type="ARBA" id="ARBA00022475"/>
    </source>
</evidence>
<feature type="domain" description="G-protein coupled receptors family 1 profile" evidence="14">
    <location>
        <begin position="1"/>
        <end position="260"/>
    </location>
</feature>
<keyword evidence="7 13" id="KW-1133">Transmembrane helix</keyword>
<evidence type="ECO:0000256" key="1">
    <source>
        <dbReference type="ARBA" id="ARBA00003878"/>
    </source>
</evidence>
<reference evidence="15" key="3">
    <citation type="submission" date="2025-09" db="UniProtKB">
        <authorList>
            <consortium name="Ensembl"/>
        </authorList>
    </citation>
    <scope>IDENTIFICATION</scope>
    <source>
        <strain evidence="15">Thorbecke</strain>
    </source>
</reference>
<feature type="transmembrane region" description="Helical" evidence="13">
    <location>
        <begin position="98"/>
        <end position="120"/>
    </location>
</feature>
<keyword evidence="4 13" id="KW-1003">Cell membrane</keyword>
<evidence type="ECO:0000256" key="2">
    <source>
        <dbReference type="ARBA" id="ARBA00004651"/>
    </source>
</evidence>
<dbReference type="FunCoup" id="A0A5F9D532">
    <property type="interactions" value="44"/>
</dbReference>
<feature type="transmembrane region" description="Helical" evidence="13">
    <location>
        <begin position="209"/>
        <end position="233"/>
    </location>
</feature>
<comment type="subcellular location">
    <subcellularLocation>
        <location evidence="2 13">Cell membrane</location>
        <topology evidence="2 13">Multi-pass membrane protein</topology>
    </subcellularLocation>
</comment>